<dbReference type="Pfam" id="PF13439">
    <property type="entry name" value="Glyco_transf_4"/>
    <property type="match status" value="1"/>
</dbReference>
<dbReference type="STRING" id="494026.PGLA_00325"/>
<evidence type="ECO:0000313" key="4">
    <source>
        <dbReference type="EMBL" id="OAB46707.1"/>
    </source>
</evidence>
<dbReference type="GO" id="GO:0016757">
    <property type="term" value="F:glycosyltransferase activity"/>
    <property type="evidence" value="ECO:0007669"/>
    <property type="project" value="UniProtKB-KW"/>
</dbReference>
<dbReference type="InterPro" id="IPR029044">
    <property type="entry name" value="Nucleotide-diphossugar_trans"/>
</dbReference>
<dbReference type="Gene3D" id="3.90.550.10">
    <property type="entry name" value="Spore Coat Polysaccharide Biosynthesis Protein SpsA, Chain A"/>
    <property type="match status" value="2"/>
</dbReference>
<accession>A0A168PFD0</accession>
<dbReference type="CDD" id="cd00761">
    <property type="entry name" value="Glyco_tranf_GTA_type"/>
    <property type="match status" value="2"/>
</dbReference>
<evidence type="ECO:0000259" key="3">
    <source>
        <dbReference type="Pfam" id="PF13439"/>
    </source>
</evidence>
<gene>
    <name evidence="4" type="ORF">PGLA_00325</name>
</gene>
<dbReference type="PANTHER" id="PTHR43685">
    <property type="entry name" value="GLYCOSYLTRANSFERASE"/>
    <property type="match status" value="1"/>
</dbReference>
<name>A0A168PFD0_9BACL</name>
<dbReference type="Pfam" id="PF00535">
    <property type="entry name" value="Glycos_transf_2"/>
    <property type="match status" value="2"/>
</dbReference>
<reference evidence="4 5" key="1">
    <citation type="submission" date="2016-03" db="EMBL/GenBank/DDBJ databases">
        <title>Draft genome sequence of Paenibacillus glacialis DSM 22343.</title>
        <authorList>
            <person name="Shin S.-K."/>
            <person name="Yi H."/>
        </authorList>
    </citation>
    <scope>NUCLEOTIDE SEQUENCE [LARGE SCALE GENOMIC DNA]</scope>
    <source>
        <strain evidence="4 5">DSM 22343</strain>
    </source>
</reference>
<keyword evidence="5" id="KW-1185">Reference proteome</keyword>
<sequence>MRSNEKYDDPAISVVITCYNYGQYVEEAVASCLNSTFQDFEIIIVNDGSTDAYTLELLERWKIPKTRVIHQHNLGLPAARNRGIREARGKYVFPLDADDKIHPTLLEKGYWIMETRPSLGFVTTWLKHFGDEDWIWRPPSFHFYQLLQDNIVVGNSLIRKSAWESVGGYNESMTQGYEDWDFWIKLSAADWRGYQIQEPLFLYRKHGNTMLKQSNVLRMELTNRIKANHANLYEPDRLEEIKKLNSSTSTIPWNKPFVYDVKRSSLKKIHVLFIMPWLKVGGAEKVILDVIKSLPKDLFEILIVTSLDATNEWATQFEEVTSDIYYLNNYFTNKMSMDNIVIHLLETHDIDIVNLCNSELGYDILPSLKKKYPQIICVSFLHAYVPDLDWDYVRKAVAKDAYLDHHIVIKQSIRDIMVNKFCIDEGKISVIPNSVNTTLFSPISNEVEKSKLKQSLGFSKDSLVVSFFGRLESDKDPLTFVQVAEKISELDKDNRIQFLMVGTGQLKKHVIQKLQERIPNHKYVYLEHSGNINQLYKITDLLISTSPSEGLPLVGLEAMSTSIPVLAYCVPGWEELVQNHKHGKLIQCSQHGVEEMAMSAMELLQDDGLRMKMGEQGRIHVKEYYDSAYLLNKYLLLYQKLIKESGSIFNAEQLAELPWPPLVNVVITSNNPGAYLYHAIRSVINQSSTSWRIILVDDASTDDSLKIIRNLLNDARITLIKNESNLGQSKCLNIGLSLTETPFILQLDADDWLELDAIESLLSIATVEGVSEDIAVFGGNLRIVDEIHGTTGELKGSSYTDKLDFLFARQSLWPRFYRTSALREIGGWPTDDQYEGRYMEDKRILIKLMENYEIYSIDKMIYNHRRHDANLSNNVQQMSEIYEQTIVNTIEGWSTSLKPVFGNDPHGYRELLCITKAENQERIKRLLIDNRSPQGVEVNPKNEARTKIRRKKIYRYSNTMNKIKKKIKIKEKKKIEINKKIKIKKRKKIEIKKTKRENR</sequence>
<feature type="domain" description="Glycosyltransferase 2-like" evidence="2">
    <location>
        <begin position="665"/>
        <end position="766"/>
    </location>
</feature>
<dbReference type="Gene3D" id="3.40.50.2000">
    <property type="entry name" value="Glycogen Phosphorylase B"/>
    <property type="match status" value="2"/>
</dbReference>
<dbReference type="SUPFAM" id="SSF53756">
    <property type="entry name" value="UDP-Glycosyltransferase/glycogen phosphorylase"/>
    <property type="match status" value="1"/>
</dbReference>
<dbReference type="EMBL" id="LVJH01000001">
    <property type="protein sequence ID" value="OAB46707.1"/>
    <property type="molecule type" value="Genomic_DNA"/>
</dbReference>
<dbReference type="InterPro" id="IPR001173">
    <property type="entry name" value="Glyco_trans_2-like"/>
</dbReference>
<evidence type="ECO:0000259" key="2">
    <source>
        <dbReference type="Pfam" id="PF00535"/>
    </source>
</evidence>
<dbReference type="RefSeq" id="WP_068527164.1">
    <property type="nucleotide sequence ID" value="NZ_LVJH01000001.1"/>
</dbReference>
<dbReference type="CDD" id="cd03801">
    <property type="entry name" value="GT4_PimA-like"/>
    <property type="match status" value="1"/>
</dbReference>
<dbReference type="Proteomes" id="UP000076967">
    <property type="component" value="Unassembled WGS sequence"/>
</dbReference>
<feature type="domain" description="Glycosyltransferase subfamily 4-like N-terminal" evidence="3">
    <location>
        <begin position="280"/>
        <end position="438"/>
    </location>
</feature>
<feature type="domain" description="Glycosyltransferase 2-like" evidence="2">
    <location>
        <begin position="13"/>
        <end position="143"/>
    </location>
</feature>
<dbReference type="Pfam" id="PF00534">
    <property type="entry name" value="Glycos_transf_1"/>
    <property type="match status" value="1"/>
</dbReference>
<proteinExistence type="predicted"/>
<evidence type="ECO:0000259" key="1">
    <source>
        <dbReference type="Pfam" id="PF00534"/>
    </source>
</evidence>
<comment type="caution">
    <text evidence="4">The sequence shown here is derived from an EMBL/GenBank/DDBJ whole genome shotgun (WGS) entry which is preliminary data.</text>
</comment>
<dbReference type="OrthoDB" id="396512at2"/>
<feature type="domain" description="Glycosyl transferase family 1" evidence="1">
    <location>
        <begin position="449"/>
        <end position="618"/>
    </location>
</feature>
<protein>
    <recommendedName>
        <fullName evidence="6">Glycosyl transferase family 2</fullName>
    </recommendedName>
</protein>
<dbReference type="InterPro" id="IPR028098">
    <property type="entry name" value="Glyco_trans_4-like_N"/>
</dbReference>
<evidence type="ECO:0008006" key="6">
    <source>
        <dbReference type="Google" id="ProtNLM"/>
    </source>
</evidence>
<dbReference type="PANTHER" id="PTHR43685:SF2">
    <property type="entry name" value="GLYCOSYLTRANSFERASE 2-LIKE DOMAIN-CONTAINING PROTEIN"/>
    <property type="match status" value="1"/>
</dbReference>
<dbReference type="AlphaFoldDB" id="A0A168PFD0"/>
<evidence type="ECO:0000313" key="5">
    <source>
        <dbReference type="Proteomes" id="UP000076967"/>
    </source>
</evidence>
<dbReference type="SUPFAM" id="SSF53448">
    <property type="entry name" value="Nucleotide-diphospho-sugar transferases"/>
    <property type="match status" value="2"/>
</dbReference>
<organism evidence="4 5">
    <name type="scientific">Paenibacillus glacialis</name>
    <dbReference type="NCBI Taxonomy" id="494026"/>
    <lineage>
        <taxon>Bacteria</taxon>
        <taxon>Bacillati</taxon>
        <taxon>Bacillota</taxon>
        <taxon>Bacilli</taxon>
        <taxon>Bacillales</taxon>
        <taxon>Paenibacillaceae</taxon>
        <taxon>Paenibacillus</taxon>
    </lineage>
</organism>
<dbReference type="InterPro" id="IPR001296">
    <property type="entry name" value="Glyco_trans_1"/>
</dbReference>
<dbReference type="InterPro" id="IPR050834">
    <property type="entry name" value="Glycosyltransf_2"/>
</dbReference>